<keyword evidence="5 9" id="KW-0547">Nucleotide-binding</keyword>
<dbReference type="PANTHER" id="PTHR43442:SF3">
    <property type="entry name" value="GLUCONOKINASE-RELATED"/>
    <property type="match status" value="1"/>
</dbReference>
<dbReference type="PANTHER" id="PTHR43442">
    <property type="entry name" value="GLUCONOKINASE-RELATED"/>
    <property type="match status" value="1"/>
</dbReference>
<name>A0ABU1Z301_9BURK</name>
<evidence type="ECO:0000256" key="7">
    <source>
        <dbReference type="ARBA" id="ARBA00022840"/>
    </source>
</evidence>
<evidence type="ECO:0000313" key="10">
    <source>
        <dbReference type="EMBL" id="MDR7294980.1"/>
    </source>
</evidence>
<dbReference type="SUPFAM" id="SSF52540">
    <property type="entry name" value="P-loop containing nucleoside triphosphate hydrolases"/>
    <property type="match status" value="1"/>
</dbReference>
<evidence type="ECO:0000256" key="9">
    <source>
        <dbReference type="RuleBase" id="RU363066"/>
    </source>
</evidence>
<sequence length="173" mass="18616">MTQPAPASLIVMGVAGSGKSTLAAAVAQRLGRAWLEGDLFHSESNRRKMAQGEPLTDGDRASWLASLCEQLRQQPGAVAACSALKRAYRDQLRGASAGLRFAFLHIDKADASRRVSARAAHFFAASLIDSQFETLEPPMGEPDVLRLDAMQPLDELAASVCTWLAQPQTEAPR</sequence>
<evidence type="ECO:0000256" key="5">
    <source>
        <dbReference type="ARBA" id="ARBA00022741"/>
    </source>
</evidence>
<comment type="catalytic activity">
    <reaction evidence="8 9">
        <text>D-gluconate + ATP = 6-phospho-D-gluconate + ADP + H(+)</text>
        <dbReference type="Rhea" id="RHEA:19433"/>
        <dbReference type="ChEBI" id="CHEBI:15378"/>
        <dbReference type="ChEBI" id="CHEBI:18391"/>
        <dbReference type="ChEBI" id="CHEBI:30616"/>
        <dbReference type="ChEBI" id="CHEBI:58759"/>
        <dbReference type="ChEBI" id="CHEBI:456216"/>
        <dbReference type="EC" id="2.7.1.12"/>
    </reaction>
</comment>
<proteinExistence type="inferred from homology"/>
<evidence type="ECO:0000256" key="2">
    <source>
        <dbReference type="ARBA" id="ARBA00008420"/>
    </source>
</evidence>
<gene>
    <name evidence="10" type="ORF">J2X16_000301</name>
</gene>
<evidence type="ECO:0000256" key="6">
    <source>
        <dbReference type="ARBA" id="ARBA00022777"/>
    </source>
</evidence>
<dbReference type="EC" id="2.7.1.12" evidence="3 9"/>
<comment type="caution">
    <text evidence="10">The sequence shown here is derived from an EMBL/GenBank/DDBJ whole genome shotgun (WGS) entry which is preliminary data.</text>
</comment>
<dbReference type="Proteomes" id="UP001180536">
    <property type="component" value="Unassembled WGS sequence"/>
</dbReference>
<dbReference type="GO" id="GO:0046316">
    <property type="term" value="F:gluconokinase activity"/>
    <property type="evidence" value="ECO:0007669"/>
    <property type="project" value="UniProtKB-EC"/>
</dbReference>
<comment type="similarity">
    <text evidence="2 9">Belongs to the gluconokinase GntK/GntV family.</text>
</comment>
<dbReference type="Pfam" id="PF13671">
    <property type="entry name" value="AAA_33"/>
    <property type="match status" value="1"/>
</dbReference>
<evidence type="ECO:0000256" key="3">
    <source>
        <dbReference type="ARBA" id="ARBA00012054"/>
    </source>
</evidence>
<dbReference type="NCBIfam" id="TIGR01313">
    <property type="entry name" value="therm_gnt_kin"/>
    <property type="match status" value="1"/>
</dbReference>
<organism evidence="10 11">
    <name type="scientific">Pelomonas aquatica</name>
    <dbReference type="NCBI Taxonomy" id="431058"/>
    <lineage>
        <taxon>Bacteria</taxon>
        <taxon>Pseudomonadati</taxon>
        <taxon>Pseudomonadota</taxon>
        <taxon>Betaproteobacteria</taxon>
        <taxon>Burkholderiales</taxon>
        <taxon>Sphaerotilaceae</taxon>
        <taxon>Roseateles</taxon>
    </lineage>
</organism>
<keyword evidence="7 9" id="KW-0067">ATP-binding</keyword>
<accession>A0ABU1Z301</accession>
<evidence type="ECO:0000256" key="4">
    <source>
        <dbReference type="ARBA" id="ARBA00022679"/>
    </source>
</evidence>
<dbReference type="EMBL" id="JAVDXQ010000001">
    <property type="protein sequence ID" value="MDR7294980.1"/>
    <property type="molecule type" value="Genomic_DNA"/>
</dbReference>
<protein>
    <recommendedName>
        <fullName evidence="3 9">Gluconokinase</fullName>
        <ecNumber evidence="3 9">2.7.1.12</ecNumber>
    </recommendedName>
</protein>
<dbReference type="InterPro" id="IPR027417">
    <property type="entry name" value="P-loop_NTPase"/>
</dbReference>
<dbReference type="CDD" id="cd02021">
    <property type="entry name" value="GntK"/>
    <property type="match status" value="1"/>
</dbReference>
<evidence type="ECO:0000256" key="8">
    <source>
        <dbReference type="ARBA" id="ARBA00048090"/>
    </source>
</evidence>
<comment type="pathway">
    <text evidence="1">Carbohydrate acid metabolism.</text>
</comment>
<keyword evidence="4 9" id="KW-0808">Transferase</keyword>
<keyword evidence="6 9" id="KW-0418">Kinase</keyword>
<dbReference type="RefSeq" id="WP_235538404.1">
    <property type="nucleotide sequence ID" value="NZ_JAVDXQ010000001.1"/>
</dbReference>
<keyword evidence="11" id="KW-1185">Reference proteome</keyword>
<dbReference type="Gene3D" id="3.40.50.300">
    <property type="entry name" value="P-loop containing nucleotide triphosphate hydrolases"/>
    <property type="match status" value="1"/>
</dbReference>
<evidence type="ECO:0000313" key="11">
    <source>
        <dbReference type="Proteomes" id="UP001180536"/>
    </source>
</evidence>
<evidence type="ECO:0000256" key="1">
    <source>
        <dbReference type="ARBA" id="ARBA00004761"/>
    </source>
</evidence>
<reference evidence="10 11" key="1">
    <citation type="submission" date="2023-07" db="EMBL/GenBank/DDBJ databases">
        <title>Sorghum-associated microbial communities from plants grown in Nebraska, USA.</title>
        <authorList>
            <person name="Schachtman D."/>
        </authorList>
    </citation>
    <scope>NUCLEOTIDE SEQUENCE [LARGE SCALE GENOMIC DNA]</scope>
    <source>
        <strain evidence="10 11">BE310</strain>
    </source>
</reference>
<dbReference type="InterPro" id="IPR006001">
    <property type="entry name" value="Therm_gnt_kin"/>
</dbReference>